<dbReference type="PANTHER" id="PTHR12081:SF18">
    <property type="entry name" value="TRANSCRIPTION FACTOR E2F2-RELATED"/>
    <property type="match status" value="1"/>
</dbReference>
<evidence type="ECO:0000256" key="4">
    <source>
        <dbReference type="ARBA" id="ARBA00023163"/>
    </source>
</evidence>
<comment type="subcellular location">
    <subcellularLocation>
        <location evidence="5">Nucleus</location>
    </subcellularLocation>
</comment>
<dbReference type="SUPFAM" id="SSF46785">
    <property type="entry name" value="Winged helix' DNA-binding domain"/>
    <property type="match status" value="1"/>
</dbReference>
<evidence type="ECO:0000256" key="2">
    <source>
        <dbReference type="ARBA" id="ARBA00023015"/>
    </source>
</evidence>
<feature type="compositionally biased region" description="Polar residues" evidence="6">
    <location>
        <begin position="209"/>
        <end position="221"/>
    </location>
</feature>
<dbReference type="AlphaFoldDB" id="A0A7M7KSH5"/>
<comment type="similarity">
    <text evidence="1 5">Belongs to the E2F/DP family.</text>
</comment>
<keyword evidence="5" id="KW-0539">Nucleus</keyword>
<dbReference type="InParanoid" id="A0A7M7KSH5"/>
<dbReference type="KEGG" id="vde:111253702"/>
<dbReference type="Pfam" id="PF16421">
    <property type="entry name" value="E2F_CC-MB"/>
    <property type="match status" value="1"/>
</dbReference>
<dbReference type="OMA" id="TSAICND"/>
<dbReference type="SUPFAM" id="SSF144074">
    <property type="entry name" value="E2F-DP heterodimerization region"/>
    <property type="match status" value="1"/>
</dbReference>
<keyword evidence="2 5" id="KW-0805">Transcription regulation</keyword>
<dbReference type="GO" id="GO:0046983">
    <property type="term" value="F:protein dimerization activity"/>
    <property type="evidence" value="ECO:0007669"/>
    <property type="project" value="InterPro"/>
</dbReference>
<accession>A0A7M7KSH5</accession>
<dbReference type="PANTHER" id="PTHR12081">
    <property type="entry name" value="TRANSCRIPTION FACTOR E2F"/>
    <property type="match status" value="1"/>
</dbReference>
<feature type="region of interest" description="Disordered" evidence="6">
    <location>
        <begin position="235"/>
        <end position="302"/>
    </location>
</feature>
<dbReference type="Proteomes" id="UP000594260">
    <property type="component" value="Unplaced"/>
</dbReference>
<name>A0A7M7KSH5_VARDE</name>
<organism evidence="8 9">
    <name type="scientific">Varroa destructor</name>
    <name type="common">Honeybee mite</name>
    <dbReference type="NCBI Taxonomy" id="109461"/>
    <lineage>
        <taxon>Eukaryota</taxon>
        <taxon>Metazoa</taxon>
        <taxon>Ecdysozoa</taxon>
        <taxon>Arthropoda</taxon>
        <taxon>Chelicerata</taxon>
        <taxon>Arachnida</taxon>
        <taxon>Acari</taxon>
        <taxon>Parasitiformes</taxon>
        <taxon>Mesostigmata</taxon>
        <taxon>Gamasina</taxon>
        <taxon>Dermanyssoidea</taxon>
        <taxon>Varroidae</taxon>
        <taxon>Varroa</taxon>
    </lineage>
</organism>
<dbReference type="InterPro" id="IPR032198">
    <property type="entry name" value="E2F_CC-MB"/>
</dbReference>
<dbReference type="FunFam" id="1.10.10.10:FF:000008">
    <property type="entry name" value="E2F transcription factor 1"/>
    <property type="match status" value="1"/>
</dbReference>
<feature type="region of interest" description="Disordered" evidence="6">
    <location>
        <begin position="203"/>
        <end position="222"/>
    </location>
</feature>
<keyword evidence="3 5" id="KW-0238">DNA-binding</keyword>
<dbReference type="RefSeq" id="XP_022669233.1">
    <property type="nucleotide sequence ID" value="XM_022813498.1"/>
</dbReference>
<dbReference type="SMART" id="SM01372">
    <property type="entry name" value="E2F_TDP"/>
    <property type="match status" value="1"/>
</dbReference>
<evidence type="ECO:0000313" key="8">
    <source>
        <dbReference type="EnsemblMetazoa" id="XP_022669233"/>
    </source>
</evidence>
<dbReference type="GeneID" id="111253702"/>
<feature type="domain" description="E2F/DP family winged-helix DNA-binding" evidence="7">
    <location>
        <begin position="9"/>
        <end position="75"/>
    </location>
</feature>
<dbReference type="EnsemblMetazoa" id="XM_022813498">
    <property type="protein sequence ID" value="XP_022669233"/>
    <property type="gene ID" value="LOC111253702"/>
</dbReference>
<evidence type="ECO:0000256" key="3">
    <source>
        <dbReference type="ARBA" id="ARBA00023125"/>
    </source>
</evidence>
<evidence type="ECO:0000256" key="5">
    <source>
        <dbReference type="RuleBase" id="RU003796"/>
    </source>
</evidence>
<dbReference type="GO" id="GO:0000981">
    <property type="term" value="F:DNA-binding transcription factor activity, RNA polymerase II-specific"/>
    <property type="evidence" value="ECO:0007669"/>
    <property type="project" value="TreeGrafter"/>
</dbReference>
<dbReference type="OrthoDB" id="1743261at2759"/>
<evidence type="ECO:0000313" key="9">
    <source>
        <dbReference type="Proteomes" id="UP000594260"/>
    </source>
</evidence>
<dbReference type="InterPro" id="IPR036388">
    <property type="entry name" value="WH-like_DNA-bd_sf"/>
</dbReference>
<reference evidence="8" key="1">
    <citation type="submission" date="2021-01" db="UniProtKB">
        <authorList>
            <consortium name="EnsemblMetazoa"/>
        </authorList>
    </citation>
    <scope>IDENTIFICATION</scope>
</reference>
<dbReference type="Gene3D" id="1.10.10.10">
    <property type="entry name" value="Winged helix-like DNA-binding domain superfamily/Winged helix DNA-binding domain"/>
    <property type="match status" value="1"/>
</dbReference>
<dbReference type="InterPro" id="IPR036390">
    <property type="entry name" value="WH_DNA-bd_sf"/>
</dbReference>
<keyword evidence="9" id="KW-1185">Reference proteome</keyword>
<evidence type="ECO:0000256" key="6">
    <source>
        <dbReference type="SAM" id="MobiDB-lite"/>
    </source>
</evidence>
<dbReference type="GO" id="GO:0090575">
    <property type="term" value="C:RNA polymerase II transcription regulator complex"/>
    <property type="evidence" value="ECO:0007669"/>
    <property type="project" value="TreeGrafter"/>
</dbReference>
<dbReference type="InterPro" id="IPR015633">
    <property type="entry name" value="E2F"/>
</dbReference>
<keyword evidence="4 5" id="KW-0804">Transcription</keyword>
<dbReference type="Gene3D" id="6.10.250.540">
    <property type="match status" value="1"/>
</dbReference>
<dbReference type="InterPro" id="IPR003316">
    <property type="entry name" value="E2F_WHTH_DNA-bd_dom"/>
</dbReference>
<evidence type="ECO:0000256" key="1">
    <source>
        <dbReference type="ARBA" id="ARBA00010940"/>
    </source>
</evidence>
<dbReference type="Pfam" id="PF02319">
    <property type="entry name" value="WHD_E2F_TDP"/>
    <property type="match status" value="1"/>
</dbReference>
<evidence type="ECO:0000259" key="7">
    <source>
        <dbReference type="SMART" id="SM01372"/>
    </source>
</evidence>
<dbReference type="GO" id="GO:0000978">
    <property type="term" value="F:RNA polymerase II cis-regulatory region sequence-specific DNA binding"/>
    <property type="evidence" value="ECO:0007669"/>
    <property type="project" value="InterPro"/>
</dbReference>
<protein>
    <recommendedName>
        <fullName evidence="7">E2F/DP family winged-helix DNA-binding domain-containing protein</fullName>
    </recommendedName>
</protein>
<proteinExistence type="inferred from homology"/>
<sequence length="354" mass="39299">MAADPNLLRADKSLGLLTTKFVDLLKGAQDGILDLKQAVDILEVRQKRRIYDITSVLEGIGLIEKRTKNSIIWKGGGPGCNTEELTQRRIELTAQVEEQQDVEEALDEHLKQVKQSILNIREDISNRGKAFVTYRELWDVMGGESLLTLQGPLDTAVKVIDPRSVRDKTNNGFWVQCRSDMGPIDVHLIDRKPNALASNIATLERNNDETSTGGNGETDQNVGDALDSLIKETLTDTEAARLSPAKKVRTDPPEEEQQQTPVRKRRSSTAANEGQLRKQVKKTDDDDDDTTVIGSTQVPSEEEPHDILRALIEYDSLLTSNPPPFVILSPAPSENDFNYTLDPAEGICDLFGEE</sequence>
<dbReference type="InterPro" id="IPR037241">
    <property type="entry name" value="E2F-DP_heterodim"/>
</dbReference>